<feature type="compositionally biased region" description="Polar residues" evidence="1">
    <location>
        <begin position="625"/>
        <end position="634"/>
    </location>
</feature>
<dbReference type="EMBL" id="JAFJYH010000089">
    <property type="protein sequence ID" value="KAG4420185.1"/>
    <property type="molecule type" value="Genomic_DNA"/>
</dbReference>
<protein>
    <submittedName>
        <fullName evidence="2">Uncharacterized protein</fullName>
    </submittedName>
</protein>
<dbReference type="GO" id="GO:0003676">
    <property type="term" value="F:nucleic acid binding"/>
    <property type="evidence" value="ECO:0007669"/>
    <property type="project" value="InterPro"/>
</dbReference>
<dbReference type="Proteomes" id="UP000664132">
    <property type="component" value="Unassembled WGS sequence"/>
</dbReference>
<feature type="region of interest" description="Disordered" evidence="1">
    <location>
        <begin position="102"/>
        <end position="142"/>
    </location>
</feature>
<dbReference type="OrthoDB" id="336240at2759"/>
<organism evidence="2 3">
    <name type="scientific">Cadophora malorum</name>
    <dbReference type="NCBI Taxonomy" id="108018"/>
    <lineage>
        <taxon>Eukaryota</taxon>
        <taxon>Fungi</taxon>
        <taxon>Dikarya</taxon>
        <taxon>Ascomycota</taxon>
        <taxon>Pezizomycotina</taxon>
        <taxon>Leotiomycetes</taxon>
        <taxon>Helotiales</taxon>
        <taxon>Ploettnerulaceae</taxon>
        <taxon>Cadophora</taxon>
    </lineage>
</organism>
<feature type="compositionally biased region" description="Basic and acidic residues" evidence="1">
    <location>
        <begin position="601"/>
        <end position="611"/>
    </location>
</feature>
<feature type="compositionally biased region" description="Polar residues" evidence="1">
    <location>
        <begin position="554"/>
        <end position="572"/>
    </location>
</feature>
<feature type="region of interest" description="Disordered" evidence="1">
    <location>
        <begin position="540"/>
        <end position="634"/>
    </location>
</feature>
<accession>A0A8H7TJ91</accession>
<feature type="compositionally biased region" description="Polar residues" evidence="1">
    <location>
        <begin position="130"/>
        <end position="142"/>
    </location>
</feature>
<feature type="compositionally biased region" description="Low complexity" evidence="1">
    <location>
        <begin position="573"/>
        <end position="585"/>
    </location>
</feature>
<reference evidence="2" key="1">
    <citation type="submission" date="2021-02" db="EMBL/GenBank/DDBJ databases">
        <title>Genome sequence Cadophora malorum strain M34.</title>
        <authorList>
            <person name="Stefanovic E."/>
            <person name="Vu D."/>
            <person name="Scully C."/>
            <person name="Dijksterhuis J."/>
            <person name="Roader J."/>
            <person name="Houbraken J."/>
        </authorList>
    </citation>
    <scope>NUCLEOTIDE SEQUENCE</scope>
    <source>
        <strain evidence="2">M34</strain>
    </source>
</reference>
<dbReference type="Gene3D" id="3.30.70.330">
    <property type="match status" value="1"/>
</dbReference>
<evidence type="ECO:0000313" key="2">
    <source>
        <dbReference type="EMBL" id="KAG4420185.1"/>
    </source>
</evidence>
<name>A0A8H7TJ91_9HELO</name>
<dbReference type="AlphaFoldDB" id="A0A8H7TJ91"/>
<sequence>MEQFDDTTSDGYYHNPSFFDNKHHIDIVDNDNQNKDSLADSRTFFQAQPFVDYGPLRDWSSALFLPHAVKQSTREATTYTLAGANDNSLAYLDFQKLNIEATVPKTPPPSSSLLRSSPSQNFATPPPPSALNSEDATTTNTEAFPASSPPCFFFNFNFSSFSSLSPSSTPTHKPIRPRIITTAMSRRVANLPTGKGGASTNVPPFLSVSTNLSTDSTDSQGSVRTQVPGSYHQQSQQQAMQEEQWYGQINNGALPFATPDLNSSSTFVSAVQPGKGLNPNVQPFAPPPQSEYGSQFGSPSMGFAGMGMGAQKAGSFAPVNNGYSTQIKTSSAYGGINGAYVPQQNQMSDYGFAIDGAYDRRGSIGGYQNQNGGYAASNAYGQGSGAAHYPAGNHYGGVQSGGPHAYNAALNATTYGHYGQGTAMNGYGFHGGQAENGHAQHASYGAGGPNQTYQNGQYGSTIGNGYTPPGQAWGGQYQGHNQYAVQAPYTQPSNVNRGKSVYYGSAKPNAAAPPYTPSNLTTAPVVNANNQVHHPEIESHEYQNGGPVQPPSQTPSRVNSTSPPKSKASTINSSAEPSSSLPSGSTEEKTPGPGSPTSVVRRQEFNSEPRNSRTPTLRSRRGQTLIPSTDPSNKQAMVNWLENVSPAPPPKMSSFELAADSKLSGGDILAQAGITLPSVKAAGLGLRNDADPFTTSAVQRATPIKPALNPFAPLPQHLSPYTGGGLLQKPAVSAPLGRLTANGKPPISDALEPANLPMVEYCRLAREDTWGVIKIKNIPYSVNRPEVLAFLGRNARIINEQDFEPVHIVMERVTSKTLDCYVEFISFNEAVNAINRFEMNRTGGRGGRLGQRHVEVELSCQEQLMHDLFPKAKNVTWSGSRPIIKDRDPNDQYNSGFQGFISKEELVMLVKHVEAPQRSPFSKDCPQRPFECLISTLLKYPWYMVDYITIEDRNALHKVTLQLIDLLQDRINNEHENINLTPMLLKRVWRAALKCPGFSPAQKDDICWKCGIDDQLASEMGVPAYAAFWKDLWTIGPKPGVPSDIILYYAALIRETIGAKPELTLAQKAAKGHQSAPPSLFGELVKLINLPTDPKEFLPLTLAQVASAEWAAIEQALRRALTPALTAGPSA</sequence>
<gene>
    <name evidence="2" type="ORF">IFR04_006661</name>
</gene>
<comment type="caution">
    <text evidence="2">The sequence shown here is derived from an EMBL/GenBank/DDBJ whole genome shotgun (WGS) entry which is preliminary data.</text>
</comment>
<proteinExistence type="predicted"/>
<evidence type="ECO:0000256" key="1">
    <source>
        <dbReference type="SAM" id="MobiDB-lite"/>
    </source>
</evidence>
<evidence type="ECO:0000313" key="3">
    <source>
        <dbReference type="Proteomes" id="UP000664132"/>
    </source>
</evidence>
<dbReference type="InterPro" id="IPR035979">
    <property type="entry name" value="RBD_domain_sf"/>
</dbReference>
<keyword evidence="3" id="KW-1185">Reference proteome</keyword>
<dbReference type="SUPFAM" id="SSF54928">
    <property type="entry name" value="RNA-binding domain, RBD"/>
    <property type="match status" value="1"/>
</dbReference>
<dbReference type="InterPro" id="IPR012677">
    <property type="entry name" value="Nucleotide-bd_a/b_plait_sf"/>
</dbReference>